<gene>
    <name evidence="1" type="ORF">HUE88_04095</name>
</gene>
<sequence>MSTVEKYKNIENELPKLPKVLLNTIQSGVLEIKSVDKSCEKYLDGCSKIPELTNAHYVVYSTYIKKSDHQYEQFIFLDKEGAEVCHVSGKQMELYGILLCPNLPFSDEYQASLNEHQ</sequence>
<accession>A0A7S7LWQ4</accession>
<organism evidence="1 2">
    <name type="scientific">Candidatus Sulfurimonas baltica</name>
    <dbReference type="NCBI Taxonomy" id="2740404"/>
    <lineage>
        <taxon>Bacteria</taxon>
        <taxon>Pseudomonadati</taxon>
        <taxon>Campylobacterota</taxon>
        <taxon>Epsilonproteobacteria</taxon>
        <taxon>Campylobacterales</taxon>
        <taxon>Sulfurimonadaceae</taxon>
        <taxon>Sulfurimonas</taxon>
    </lineage>
</organism>
<dbReference type="RefSeq" id="WP_194371345.1">
    <property type="nucleotide sequence ID" value="NZ_CP054492.1"/>
</dbReference>
<dbReference type="Proteomes" id="UP000593994">
    <property type="component" value="Chromosome"/>
</dbReference>
<proteinExistence type="predicted"/>
<dbReference type="EMBL" id="CP054492">
    <property type="protein sequence ID" value="QOY52876.1"/>
    <property type="molecule type" value="Genomic_DNA"/>
</dbReference>
<evidence type="ECO:0000313" key="2">
    <source>
        <dbReference type="Proteomes" id="UP000593994"/>
    </source>
</evidence>
<reference evidence="1 2" key="1">
    <citation type="submission" date="2020-05" db="EMBL/GenBank/DDBJ databases">
        <title>Sulfurimonas marisnigri, sp. nov., and Sulfurimonas baltica, sp. nov., manganese oxide reducing chemolithoautotrophs of the class Epsilonproteobacteria isolated from the pelagic redoxclines of the Black and Baltic Seas and emended description of the genus Sulfurimonas.</title>
        <authorList>
            <person name="Henkel J.V."/>
            <person name="Laudan C."/>
            <person name="Werner J."/>
            <person name="Neu T."/>
            <person name="Plewe S."/>
            <person name="Sproer C."/>
            <person name="Bunk B."/>
            <person name="Schulz-Vogt H.N."/>
        </authorList>
    </citation>
    <scope>NUCLEOTIDE SEQUENCE [LARGE SCALE GENOMIC DNA]</scope>
    <source>
        <strain evidence="1 2">GD2</strain>
    </source>
</reference>
<name>A0A7S7LWQ4_9BACT</name>
<keyword evidence="2" id="KW-1185">Reference proteome</keyword>
<evidence type="ECO:0000313" key="1">
    <source>
        <dbReference type="EMBL" id="QOY52876.1"/>
    </source>
</evidence>
<protein>
    <submittedName>
        <fullName evidence="1">Uncharacterized protein</fullName>
    </submittedName>
</protein>
<dbReference type="KEGG" id="sbal:HUE88_04095"/>
<dbReference type="AlphaFoldDB" id="A0A7S7LWQ4"/>